<dbReference type="InterPro" id="IPR012338">
    <property type="entry name" value="Beta-lactam/transpept-like"/>
</dbReference>
<dbReference type="Gene3D" id="3.50.80.20">
    <property type="entry name" value="D-Ala-D-Ala carboxypeptidase C, peptidase S13"/>
    <property type="match status" value="1"/>
</dbReference>
<sequence length="415" mass="45917">MKPINKFNKYIVLALAVALFAGCKGGDHKKVKENTVQGKDIPVDKDLRSKLNEFASKPRTKGNFAFSVYDLTADKPVYGYDENKTLPVASCLKLLSGVAGLHLLGTHYMYATSLYTRGKIDNGTLHGDIAFKCGLDPQLNEPDLAMFTKQLAKQGIKKVDGKLVVDLVLKDPVTSEQHWYPWDLSFSKYGLFYKGSPRVMKALKAALLKQGIHLADSQVVLARVPKGSKCLFRFRRPVEPVIRRMWKNSSNTQATSLLYTIGHHINPKGVPTVVGVDYLKKFLKQELKQTNKTIVVHDGCGLCIHNHLSPAVLVAVLRYGYIHKPIHKVLMRELSISGVDGTLRGEMNSPKLRGLVHGKTGTLSHPYGISSLAGYCTGGNGHLLAFSIVDSEMSVLDARVLQKRLCEILVKKNKN</sequence>
<dbReference type="Pfam" id="PF02113">
    <property type="entry name" value="Peptidase_S13"/>
    <property type="match status" value="2"/>
</dbReference>
<protein>
    <recommendedName>
        <fullName evidence="5">Peptidase</fullName>
    </recommendedName>
</protein>
<keyword evidence="4" id="KW-1185">Reference proteome</keyword>
<evidence type="ECO:0000256" key="1">
    <source>
        <dbReference type="ARBA" id="ARBA00006096"/>
    </source>
</evidence>
<evidence type="ECO:0000313" key="4">
    <source>
        <dbReference type="Proteomes" id="UP001319045"/>
    </source>
</evidence>
<dbReference type="SUPFAM" id="SSF56601">
    <property type="entry name" value="beta-lactamase/transpeptidase-like"/>
    <property type="match status" value="1"/>
</dbReference>
<accession>A0ABN6EMU3</accession>
<organism evidence="3 4">
    <name type="scientific">Prevotella herbatica</name>
    <dbReference type="NCBI Taxonomy" id="2801997"/>
    <lineage>
        <taxon>Bacteria</taxon>
        <taxon>Pseudomonadati</taxon>
        <taxon>Bacteroidota</taxon>
        <taxon>Bacteroidia</taxon>
        <taxon>Bacteroidales</taxon>
        <taxon>Prevotellaceae</taxon>
        <taxon>Prevotella</taxon>
    </lineage>
</organism>
<dbReference type="PROSITE" id="PS51257">
    <property type="entry name" value="PROKAR_LIPOPROTEIN"/>
    <property type="match status" value="1"/>
</dbReference>
<dbReference type="Gene3D" id="3.40.710.10">
    <property type="entry name" value="DD-peptidase/beta-lactamase superfamily"/>
    <property type="match status" value="1"/>
</dbReference>
<dbReference type="PANTHER" id="PTHR30023">
    <property type="entry name" value="D-ALANYL-D-ALANINE CARBOXYPEPTIDASE"/>
    <property type="match status" value="1"/>
</dbReference>
<keyword evidence="2" id="KW-0378">Hydrolase</keyword>
<dbReference type="RefSeq" id="WP_207153654.1">
    <property type="nucleotide sequence ID" value="NZ_AP024484.1"/>
</dbReference>
<evidence type="ECO:0008006" key="5">
    <source>
        <dbReference type="Google" id="ProtNLM"/>
    </source>
</evidence>
<gene>
    <name evidence="3" type="ORF">prwr041_19540</name>
</gene>
<evidence type="ECO:0000256" key="2">
    <source>
        <dbReference type="ARBA" id="ARBA00022801"/>
    </source>
</evidence>
<comment type="similarity">
    <text evidence="1">Belongs to the peptidase S13 family.</text>
</comment>
<dbReference type="PRINTS" id="PR00922">
    <property type="entry name" value="DADACBPTASE3"/>
</dbReference>
<name>A0ABN6EMU3_9BACT</name>
<dbReference type="PANTHER" id="PTHR30023:SF0">
    <property type="entry name" value="PENICILLIN-SENSITIVE CARBOXYPEPTIDASE A"/>
    <property type="match status" value="1"/>
</dbReference>
<evidence type="ECO:0000313" key="3">
    <source>
        <dbReference type="EMBL" id="BCS86061.1"/>
    </source>
</evidence>
<dbReference type="EMBL" id="AP024484">
    <property type="protein sequence ID" value="BCS86061.1"/>
    <property type="molecule type" value="Genomic_DNA"/>
</dbReference>
<reference evidence="3 4" key="1">
    <citation type="journal article" date="2022" name="Int. J. Syst. Evol. Microbiol.">
        <title>Prevotella herbatica sp. nov., a plant polysaccharide-decomposing anaerobic bacterium isolated from a methanogenic reactor.</title>
        <authorList>
            <person name="Uek A."/>
            <person name="Tonouchi A."/>
            <person name="Kaku N."/>
            <person name="Ueki K."/>
        </authorList>
    </citation>
    <scope>NUCLEOTIDE SEQUENCE [LARGE SCALE GENOMIC DNA]</scope>
    <source>
        <strain evidence="3 4">WR041</strain>
    </source>
</reference>
<dbReference type="Proteomes" id="UP001319045">
    <property type="component" value="Chromosome"/>
</dbReference>
<dbReference type="InterPro" id="IPR000667">
    <property type="entry name" value="Peptidase_S13"/>
</dbReference>
<proteinExistence type="inferred from homology"/>